<dbReference type="Gene3D" id="1.25.40.20">
    <property type="entry name" value="Ankyrin repeat-containing domain"/>
    <property type="match status" value="2"/>
</dbReference>
<dbReference type="GO" id="GO:0085020">
    <property type="term" value="P:protein K6-linked ubiquitination"/>
    <property type="evidence" value="ECO:0007669"/>
    <property type="project" value="TreeGrafter"/>
</dbReference>
<evidence type="ECO:0000313" key="5">
    <source>
        <dbReference type="Proteomes" id="UP000062255"/>
    </source>
</evidence>
<dbReference type="GO" id="GO:0004842">
    <property type="term" value="F:ubiquitin-protein transferase activity"/>
    <property type="evidence" value="ECO:0007669"/>
    <property type="project" value="TreeGrafter"/>
</dbReference>
<dbReference type="SMART" id="SM00248">
    <property type="entry name" value="ANK"/>
    <property type="match status" value="2"/>
</dbReference>
<organism evidence="4 5">
    <name type="scientific">Mycolicibacterium goodii</name>
    <name type="common">Mycobacterium goodii</name>
    <dbReference type="NCBI Taxonomy" id="134601"/>
    <lineage>
        <taxon>Bacteria</taxon>
        <taxon>Bacillati</taxon>
        <taxon>Actinomycetota</taxon>
        <taxon>Actinomycetes</taxon>
        <taxon>Mycobacteriales</taxon>
        <taxon>Mycobacteriaceae</taxon>
        <taxon>Mycolicibacterium</taxon>
    </lineage>
</organism>
<evidence type="ECO:0000256" key="1">
    <source>
        <dbReference type="ARBA" id="ARBA00022737"/>
    </source>
</evidence>
<dbReference type="EMBL" id="CP012150">
    <property type="protein sequence ID" value="AKS31339.1"/>
    <property type="molecule type" value="Genomic_DNA"/>
</dbReference>
<keyword evidence="1" id="KW-0677">Repeat</keyword>
<dbReference type="STRING" id="134601.AFA91_04965"/>
<dbReference type="PATRIC" id="fig|134601.6.peg.1030"/>
<name>A0A0K0X1P7_MYCGD</name>
<dbReference type="RefSeq" id="WP_083452748.1">
    <property type="nucleotide sequence ID" value="NZ_CP012150.1"/>
</dbReference>
<dbReference type="PROSITE" id="PS50088">
    <property type="entry name" value="ANK_REPEAT"/>
    <property type="match status" value="1"/>
</dbReference>
<keyword evidence="2 3" id="KW-0040">ANK repeat</keyword>
<proteinExistence type="predicted"/>
<sequence length="134" mass="14791">MARTPLHMFGMEYRRDEYLALIASGEHDVNAQDLDGKTPLHYATEQKQSEIVHALLDAGADPNLQERIHGNTPLWQTIVEIVEPGDPVIVKMLDRGADPTIVNNHGHTPLALARRLGRSCVPLLEAAAAKNKQD</sequence>
<gene>
    <name evidence="4" type="ORF">AFA91_04965</name>
</gene>
<dbReference type="PANTHER" id="PTHR24171:SF8">
    <property type="entry name" value="BRCA1-ASSOCIATED RING DOMAIN PROTEIN 1"/>
    <property type="match status" value="1"/>
</dbReference>
<dbReference type="OrthoDB" id="928522at2"/>
<dbReference type="PANTHER" id="PTHR24171">
    <property type="entry name" value="ANKYRIN REPEAT DOMAIN-CONTAINING PROTEIN 39-RELATED"/>
    <property type="match status" value="1"/>
</dbReference>
<dbReference type="InterPro" id="IPR002110">
    <property type="entry name" value="Ankyrin_rpt"/>
</dbReference>
<reference evidence="4 5" key="1">
    <citation type="submission" date="2015-07" db="EMBL/GenBank/DDBJ databases">
        <title>Complete genome sequence of Mycobacterium goodii X7B, a facultative thermophilic biodesulfurizing bacterium.</title>
        <authorList>
            <person name="Yu B."/>
            <person name="Li F."/>
            <person name="Xu P."/>
        </authorList>
    </citation>
    <scope>NUCLEOTIDE SEQUENCE [LARGE SCALE GENOMIC DNA]</scope>
    <source>
        <strain evidence="4 5">X7B</strain>
    </source>
</reference>
<evidence type="ECO:0000313" key="4">
    <source>
        <dbReference type="EMBL" id="AKS31339.1"/>
    </source>
</evidence>
<feature type="repeat" description="ANK" evidence="3">
    <location>
        <begin position="35"/>
        <end position="67"/>
    </location>
</feature>
<dbReference type="AlphaFoldDB" id="A0A0K0X1P7"/>
<dbReference type="Pfam" id="PF12796">
    <property type="entry name" value="Ank_2"/>
    <property type="match status" value="1"/>
</dbReference>
<dbReference type="InterPro" id="IPR036770">
    <property type="entry name" value="Ankyrin_rpt-contain_sf"/>
</dbReference>
<dbReference type="Pfam" id="PF00023">
    <property type="entry name" value="Ank"/>
    <property type="match status" value="1"/>
</dbReference>
<evidence type="ECO:0000256" key="3">
    <source>
        <dbReference type="PROSITE-ProRule" id="PRU00023"/>
    </source>
</evidence>
<dbReference type="PROSITE" id="PS50297">
    <property type="entry name" value="ANK_REP_REGION"/>
    <property type="match status" value="1"/>
</dbReference>
<protein>
    <submittedName>
        <fullName evidence="4">Uncharacterized protein</fullName>
    </submittedName>
</protein>
<accession>A0A0K0X1P7</accession>
<dbReference type="Proteomes" id="UP000062255">
    <property type="component" value="Chromosome"/>
</dbReference>
<dbReference type="SUPFAM" id="SSF48403">
    <property type="entry name" value="Ankyrin repeat"/>
    <property type="match status" value="1"/>
</dbReference>
<dbReference type="KEGG" id="mgo:AFA91_04965"/>
<evidence type="ECO:0000256" key="2">
    <source>
        <dbReference type="ARBA" id="ARBA00023043"/>
    </source>
</evidence>